<name>A0A7Z0V0A1_MORCA</name>
<evidence type="ECO:0000313" key="2">
    <source>
        <dbReference type="Proteomes" id="UP000078446"/>
    </source>
</evidence>
<accession>A0A7Z0V0A1</accession>
<proteinExistence type="predicted"/>
<gene>
    <name evidence="1" type="ORF">AO382_0444</name>
</gene>
<dbReference type="AlphaFoldDB" id="A0A7Z0V0A1"/>
<organism evidence="1 2">
    <name type="scientific">Moraxella catarrhalis</name>
    <name type="common">Branhamella catarrhalis</name>
    <dbReference type="NCBI Taxonomy" id="480"/>
    <lineage>
        <taxon>Bacteria</taxon>
        <taxon>Pseudomonadati</taxon>
        <taxon>Pseudomonadota</taxon>
        <taxon>Gammaproteobacteria</taxon>
        <taxon>Moraxellales</taxon>
        <taxon>Moraxellaceae</taxon>
        <taxon>Moraxella</taxon>
    </lineage>
</organism>
<sequence>MGVWEVDTLNVQADTNAEVLLIKVPMSRSFIFDDHRMLIHQTQVLTRSSR</sequence>
<comment type="caution">
    <text evidence="1">The sequence shown here is derived from an EMBL/GenBank/DDBJ whole genome shotgun (WGS) entry which is preliminary data.</text>
</comment>
<dbReference type="EMBL" id="LXHE01000002">
    <property type="protein sequence ID" value="OAV02078.1"/>
    <property type="molecule type" value="Genomic_DNA"/>
</dbReference>
<dbReference type="Proteomes" id="UP000078446">
    <property type="component" value="Unassembled WGS sequence"/>
</dbReference>
<reference evidence="1 2" key="1">
    <citation type="journal article" date="2016" name="Genome Biol. Evol.">
        <title>Comparative Genomic Analyses of the Moraxella catarrhalis Serosensitive and Seroresistant Lineages Demonstrate Their Independent Evolution.</title>
        <authorList>
            <person name="Earl J.P."/>
            <person name="de Vries S.P."/>
            <person name="Ahmed A."/>
            <person name="Powell E."/>
            <person name="Schultz M.P."/>
            <person name="Hermans P.W."/>
            <person name="Hill D.J."/>
            <person name="Zhou Z."/>
            <person name="Constantinidou C.I."/>
            <person name="Hu F.Z."/>
            <person name="Bootsma H.J."/>
            <person name="Ehrlich G.D."/>
        </authorList>
    </citation>
    <scope>NUCLEOTIDE SEQUENCE [LARGE SCALE GENOMIC DNA]</scope>
    <source>
        <strain evidence="1 2">Z7574</strain>
    </source>
</reference>
<evidence type="ECO:0000313" key="1">
    <source>
        <dbReference type="EMBL" id="OAV02078.1"/>
    </source>
</evidence>
<protein>
    <submittedName>
        <fullName evidence="1">Uncharacterized protein</fullName>
    </submittedName>
</protein>